<dbReference type="RefSeq" id="XP_024354780.1">
    <property type="nucleotide sequence ID" value="XM_024490915.1"/>
</dbReference>
<name>W6VA23_ECHGR</name>
<feature type="domain" description="RNA helicase aquarius N-terminal" evidence="1">
    <location>
        <begin position="52"/>
        <end position="138"/>
    </location>
</feature>
<sequence length="139" mass="16335">MMLELAQYLECWLWPNFDEKSSRAHIISICVMVNEKARERVPIWQDLDPLLAHYLHRSLLLLIDLSSMLMTRRFLMILMDDRHTVIRCQNCVLYKAEGKKEGCLFSELVDILTFYAQFQVDSTTGEAVDAIELDRRHNS</sequence>
<dbReference type="InterPro" id="IPR032174">
    <property type="entry name" value="Aquarius_N"/>
</dbReference>
<reference evidence="2 3" key="1">
    <citation type="journal article" date="2013" name="Nat. Genet.">
        <title>The genome of the hydatid tapeworm Echinococcus granulosus.</title>
        <authorList>
            <person name="Zheng H."/>
            <person name="Zhang W."/>
            <person name="Zhang L."/>
            <person name="Zhang Z."/>
            <person name="Li J."/>
            <person name="Lu G."/>
            <person name="Zhu Y."/>
            <person name="Wang Y."/>
            <person name="Huang Y."/>
            <person name="Liu J."/>
            <person name="Kang H."/>
            <person name="Chen J."/>
            <person name="Wang L."/>
            <person name="Chen A."/>
            <person name="Yu S."/>
            <person name="Gao Z."/>
            <person name="Jin L."/>
            <person name="Gu W."/>
            <person name="Wang Z."/>
            <person name="Zhao L."/>
            <person name="Shi B."/>
            <person name="Wen H."/>
            <person name="Lin R."/>
            <person name="Jones M.K."/>
            <person name="Brejova B."/>
            <person name="Vinar T."/>
            <person name="Zhao G."/>
            <person name="McManus D.P."/>
            <person name="Chen Z."/>
            <person name="Zhou Y."/>
            <person name="Wang S."/>
        </authorList>
    </citation>
    <scope>NUCLEOTIDE SEQUENCE [LARGE SCALE GENOMIC DNA]</scope>
</reference>
<evidence type="ECO:0000313" key="2">
    <source>
        <dbReference type="EMBL" id="EUB63584.1"/>
    </source>
</evidence>
<gene>
    <name evidence="2" type="ORF">EGR_01666</name>
</gene>
<evidence type="ECO:0000259" key="1">
    <source>
        <dbReference type="Pfam" id="PF16399"/>
    </source>
</evidence>
<dbReference type="EMBL" id="APAU02000006">
    <property type="protein sequence ID" value="EUB63584.1"/>
    <property type="molecule type" value="Genomic_DNA"/>
</dbReference>
<dbReference type="CTD" id="36337381"/>
<evidence type="ECO:0000313" key="3">
    <source>
        <dbReference type="Proteomes" id="UP000019149"/>
    </source>
</evidence>
<feature type="domain" description="RNA helicase aquarius N-terminal" evidence="1">
    <location>
        <begin position="1"/>
        <end position="45"/>
    </location>
</feature>
<dbReference type="Pfam" id="PF16399">
    <property type="entry name" value="Aquarius_N_1st"/>
    <property type="match status" value="2"/>
</dbReference>
<dbReference type="Proteomes" id="UP000019149">
    <property type="component" value="Unassembled WGS sequence"/>
</dbReference>
<dbReference type="AlphaFoldDB" id="W6VA23"/>
<dbReference type="KEGG" id="egl:EGR_01666"/>
<dbReference type="STRING" id="6210.W6VA23"/>
<keyword evidence="3" id="KW-1185">Reference proteome</keyword>
<accession>W6VA23</accession>
<protein>
    <submittedName>
        <fullName evidence="2">Intron-binding protein aquarius</fullName>
    </submittedName>
</protein>
<dbReference type="OrthoDB" id="1879at2759"/>
<organism evidence="2 3">
    <name type="scientific">Echinococcus granulosus</name>
    <name type="common">Hydatid tapeworm</name>
    <dbReference type="NCBI Taxonomy" id="6210"/>
    <lineage>
        <taxon>Eukaryota</taxon>
        <taxon>Metazoa</taxon>
        <taxon>Spiralia</taxon>
        <taxon>Lophotrochozoa</taxon>
        <taxon>Platyhelminthes</taxon>
        <taxon>Cestoda</taxon>
        <taxon>Eucestoda</taxon>
        <taxon>Cyclophyllidea</taxon>
        <taxon>Taeniidae</taxon>
        <taxon>Echinococcus</taxon>
        <taxon>Echinococcus granulosus group</taxon>
    </lineage>
</organism>
<dbReference type="GeneID" id="36337381"/>
<proteinExistence type="predicted"/>
<comment type="caution">
    <text evidence="2">The sequence shown here is derived from an EMBL/GenBank/DDBJ whole genome shotgun (WGS) entry which is preliminary data.</text>
</comment>